<reference evidence="3" key="1">
    <citation type="submission" date="2015-02" db="EMBL/GenBank/DDBJ databases">
        <title>Genome sequencing for Strongylocentrotus purpuratus.</title>
        <authorList>
            <person name="Murali S."/>
            <person name="Liu Y."/>
            <person name="Vee V."/>
            <person name="English A."/>
            <person name="Wang M."/>
            <person name="Skinner E."/>
            <person name="Han Y."/>
            <person name="Muzny D.M."/>
            <person name="Worley K.C."/>
            <person name="Gibbs R.A."/>
        </authorList>
    </citation>
    <scope>NUCLEOTIDE SEQUENCE</scope>
</reference>
<dbReference type="EnsemblMetazoa" id="XM_785768">
    <property type="protein sequence ID" value="XP_790861"/>
    <property type="gene ID" value="LOC585965"/>
</dbReference>
<accession>A0A7M7RDL9</accession>
<dbReference type="KEGG" id="spu:585965"/>
<dbReference type="AlphaFoldDB" id="A0A7M7RDL9"/>
<feature type="signal peptide" evidence="1">
    <location>
        <begin position="1"/>
        <end position="18"/>
    </location>
</feature>
<dbReference type="RefSeq" id="XP_790861.2">
    <property type="nucleotide sequence ID" value="XM_785768.5"/>
</dbReference>
<organism evidence="2 3">
    <name type="scientific">Strongylocentrotus purpuratus</name>
    <name type="common">Purple sea urchin</name>
    <dbReference type="NCBI Taxonomy" id="7668"/>
    <lineage>
        <taxon>Eukaryota</taxon>
        <taxon>Metazoa</taxon>
        <taxon>Echinodermata</taxon>
        <taxon>Eleutherozoa</taxon>
        <taxon>Echinozoa</taxon>
        <taxon>Echinoidea</taxon>
        <taxon>Euechinoidea</taxon>
        <taxon>Echinacea</taxon>
        <taxon>Camarodonta</taxon>
        <taxon>Echinidea</taxon>
        <taxon>Strongylocentrotidae</taxon>
        <taxon>Strongylocentrotus</taxon>
    </lineage>
</organism>
<protein>
    <submittedName>
        <fullName evidence="2">Uncharacterized protein</fullName>
    </submittedName>
</protein>
<dbReference type="OrthoDB" id="10032568at2759"/>
<dbReference type="InParanoid" id="A0A7M7RDL9"/>
<feature type="chain" id="PRO_5029568156" evidence="1">
    <location>
        <begin position="19"/>
        <end position="321"/>
    </location>
</feature>
<keyword evidence="3" id="KW-1185">Reference proteome</keyword>
<name>A0A7M7RDL9_STRPU</name>
<proteinExistence type="predicted"/>
<evidence type="ECO:0000256" key="1">
    <source>
        <dbReference type="SAM" id="SignalP"/>
    </source>
</evidence>
<evidence type="ECO:0000313" key="3">
    <source>
        <dbReference type="Proteomes" id="UP000007110"/>
    </source>
</evidence>
<keyword evidence="1" id="KW-0732">Signal</keyword>
<dbReference type="GeneID" id="585965"/>
<dbReference type="Proteomes" id="UP000007110">
    <property type="component" value="Unassembled WGS sequence"/>
</dbReference>
<evidence type="ECO:0000313" key="2">
    <source>
        <dbReference type="EnsemblMetazoa" id="XP_790861"/>
    </source>
</evidence>
<reference evidence="2" key="2">
    <citation type="submission" date="2021-01" db="UniProtKB">
        <authorList>
            <consortium name="EnsemblMetazoa"/>
        </authorList>
    </citation>
    <scope>IDENTIFICATION</scope>
</reference>
<sequence length="321" mass="33711">MAFTRFIILVALIAASYAQFLDLDSFTIDSPSVIYDGEVFDVVFDVTFTPTGGAASIITNSHGSTRFMPVFTLSEDGETLDLDAYSTVELTSAQQTTALTDDDSVTWSNLEASLNLTDIECGDGSVYQYACVSIMAYTGVTWSGVDTSNSSMCSSFVCKAVADVAISALTITNPDDSVIGIGGGQAVDFDITISNPSGGDNVVGSDNWIVKFYLSDEETGGTEVASETISLSSSQETADINAGSTSTFSDLAVTLTLDDVTCDDFAYACSSVEPASAAYWTRPASPSDNYVCVSVTCGAAAIKTSLMVMLLTVIVSLLFNH</sequence>